<dbReference type="SUPFAM" id="SSF53300">
    <property type="entry name" value="vWA-like"/>
    <property type="match status" value="1"/>
</dbReference>
<dbReference type="PROSITE" id="PS50330">
    <property type="entry name" value="UIM"/>
    <property type="match status" value="2"/>
</dbReference>
<comment type="similarity">
    <text evidence="1">Belongs to the proteasome subunit S5A family.</text>
</comment>
<feature type="compositionally biased region" description="Basic and acidic residues" evidence="6">
    <location>
        <begin position="220"/>
        <end position="236"/>
    </location>
</feature>
<dbReference type="GO" id="GO:0031593">
    <property type="term" value="F:polyubiquitin modification-dependent protein binding"/>
    <property type="evidence" value="ECO:0007669"/>
    <property type="project" value="TreeGrafter"/>
</dbReference>
<dbReference type="CDD" id="cd01452">
    <property type="entry name" value="VWA_26S_proteasome_subunit"/>
    <property type="match status" value="1"/>
</dbReference>
<dbReference type="GO" id="GO:0043161">
    <property type="term" value="P:proteasome-mediated ubiquitin-dependent protein catabolic process"/>
    <property type="evidence" value="ECO:0007669"/>
    <property type="project" value="TreeGrafter"/>
</dbReference>
<name>A0A9Q0N1Y2_9DIPT</name>
<dbReference type="EMBL" id="WJQU01000002">
    <property type="protein sequence ID" value="KAJ6642082.1"/>
    <property type="molecule type" value="Genomic_DNA"/>
</dbReference>
<evidence type="ECO:0000256" key="6">
    <source>
        <dbReference type="SAM" id="MobiDB-lite"/>
    </source>
</evidence>
<keyword evidence="4 8" id="KW-0647">Proteasome</keyword>
<organism evidence="8 9">
    <name type="scientific">Pseudolycoriella hygida</name>
    <dbReference type="NCBI Taxonomy" id="35572"/>
    <lineage>
        <taxon>Eukaryota</taxon>
        <taxon>Metazoa</taxon>
        <taxon>Ecdysozoa</taxon>
        <taxon>Arthropoda</taxon>
        <taxon>Hexapoda</taxon>
        <taxon>Insecta</taxon>
        <taxon>Pterygota</taxon>
        <taxon>Neoptera</taxon>
        <taxon>Endopterygota</taxon>
        <taxon>Diptera</taxon>
        <taxon>Nematocera</taxon>
        <taxon>Sciaroidea</taxon>
        <taxon>Sciaridae</taxon>
        <taxon>Pseudolycoriella</taxon>
    </lineage>
</organism>
<dbReference type="PANTHER" id="PTHR10223">
    <property type="entry name" value="26S PROTEASOME NON-ATPASE REGULATORY SUBUNIT 4"/>
    <property type="match status" value="1"/>
</dbReference>
<dbReference type="SMART" id="SM00726">
    <property type="entry name" value="UIM"/>
    <property type="match status" value="3"/>
</dbReference>
<gene>
    <name evidence="8" type="primary">Rpn10</name>
    <name evidence="8" type="ORF">Bhyg_07028</name>
</gene>
<feature type="region of interest" description="Disordered" evidence="6">
    <location>
        <begin position="220"/>
        <end position="250"/>
    </location>
</feature>
<dbReference type="AlphaFoldDB" id="A0A9Q0N1Y2"/>
<feature type="region of interest" description="Disordered" evidence="6">
    <location>
        <begin position="348"/>
        <end position="376"/>
    </location>
</feature>
<sequence length="376" mass="40547">MVLESTMICFDNSDYQRNGDYFPTRLNVQKDGINLIGLTKVRSNPENNVGLLTYASTVEVLATLTSDVGRILSKMHLVQPKGNINLITGLVLKHRQGKNHKMRIVVFVGSPIEADEAELVKLAKRLKKEKVNADIVSFGDHPGNNELLTAFINALNGKDGTGSHLVSVPRGSALSEALLSSPIIQGEDGQGGAGLGGAGFEFGVDPNEDPELALALRVSMEEQRQRQEDEQRRAIAESDTPSGGAASATAAAASGLASVGETNTEEAMLQRALALSTETPEIDDGMPDFANMTEEEQIAFAMQMSMQDQPDEIPTRQAKRPKSSEETPMEVDEVISDPEFLQSVLENLPGVDPQSETIRDAVGSLNKKTDMDKDKS</sequence>
<feature type="compositionally biased region" description="Basic and acidic residues" evidence="6">
    <location>
        <begin position="367"/>
        <end position="376"/>
    </location>
</feature>
<feature type="region of interest" description="Disordered" evidence="6">
    <location>
        <begin position="307"/>
        <end position="331"/>
    </location>
</feature>
<dbReference type="GO" id="GO:0008540">
    <property type="term" value="C:proteasome regulatory particle, base subcomplex"/>
    <property type="evidence" value="ECO:0007669"/>
    <property type="project" value="TreeGrafter"/>
</dbReference>
<accession>A0A9Q0N1Y2</accession>
<dbReference type="InterPro" id="IPR003903">
    <property type="entry name" value="UIM_dom"/>
</dbReference>
<dbReference type="OrthoDB" id="1731724at2759"/>
<evidence type="ECO:0000256" key="2">
    <source>
        <dbReference type="ARBA" id="ARBA00014934"/>
    </source>
</evidence>
<dbReference type="Gene3D" id="3.40.50.410">
    <property type="entry name" value="von Willebrand factor, type A domain"/>
    <property type="match status" value="1"/>
</dbReference>
<evidence type="ECO:0000256" key="5">
    <source>
        <dbReference type="ARBA" id="ARBA00044341"/>
    </source>
</evidence>
<dbReference type="Pfam" id="PF02809">
    <property type="entry name" value="UIM"/>
    <property type="match status" value="3"/>
</dbReference>
<comment type="caution">
    <text evidence="8">The sequence shown here is derived from an EMBL/GenBank/DDBJ whole genome shotgun (WGS) entry which is preliminary data.</text>
</comment>
<evidence type="ECO:0000313" key="8">
    <source>
        <dbReference type="EMBL" id="KAJ6642082.1"/>
    </source>
</evidence>
<dbReference type="GO" id="GO:0005634">
    <property type="term" value="C:nucleus"/>
    <property type="evidence" value="ECO:0007669"/>
    <property type="project" value="TreeGrafter"/>
</dbReference>
<dbReference type="InterPro" id="IPR036465">
    <property type="entry name" value="vWFA_dom_sf"/>
</dbReference>
<keyword evidence="9" id="KW-1185">Reference proteome</keyword>
<dbReference type="FunFam" id="3.40.50.410:FF:000005">
    <property type="entry name" value="26S proteasome non-ATPase regulatory subunit 4"/>
    <property type="match status" value="1"/>
</dbReference>
<proteinExistence type="inferred from homology"/>
<dbReference type="PANTHER" id="PTHR10223:SF0">
    <property type="entry name" value="26S PROTEASOME NON-ATPASE REGULATORY SUBUNIT 4"/>
    <property type="match status" value="1"/>
</dbReference>
<evidence type="ECO:0000256" key="3">
    <source>
        <dbReference type="ARBA" id="ARBA00022737"/>
    </source>
</evidence>
<dbReference type="FunFam" id="6.10.300.40:FF:000003">
    <property type="entry name" value="26S proteasome non-ATPase regulatory subunit 4"/>
    <property type="match status" value="1"/>
</dbReference>
<dbReference type="Gene3D" id="6.10.250.380">
    <property type="match status" value="1"/>
</dbReference>
<dbReference type="InterPro" id="IPR002035">
    <property type="entry name" value="VWF_A"/>
</dbReference>
<evidence type="ECO:0000256" key="1">
    <source>
        <dbReference type="ARBA" id="ARBA00005574"/>
    </source>
</evidence>
<keyword evidence="3" id="KW-0677">Repeat</keyword>
<dbReference type="Proteomes" id="UP001151699">
    <property type="component" value="Chromosome B"/>
</dbReference>
<evidence type="ECO:0000256" key="4">
    <source>
        <dbReference type="ARBA" id="ARBA00022942"/>
    </source>
</evidence>
<dbReference type="InterPro" id="IPR027040">
    <property type="entry name" value="PSMD4"/>
</dbReference>
<dbReference type="GO" id="GO:0005829">
    <property type="term" value="C:cytosol"/>
    <property type="evidence" value="ECO:0007669"/>
    <property type="project" value="TreeGrafter"/>
</dbReference>
<dbReference type="Pfam" id="PF13519">
    <property type="entry name" value="VWA_2"/>
    <property type="match status" value="1"/>
</dbReference>
<reference evidence="8" key="1">
    <citation type="submission" date="2022-07" db="EMBL/GenBank/DDBJ databases">
        <authorList>
            <person name="Trinca V."/>
            <person name="Uliana J.V.C."/>
            <person name="Torres T.T."/>
            <person name="Ward R.J."/>
            <person name="Monesi N."/>
        </authorList>
    </citation>
    <scope>NUCLEOTIDE SEQUENCE</scope>
    <source>
        <strain evidence="8">HSMRA1968</strain>
        <tissue evidence="8">Whole embryos</tissue>
    </source>
</reference>
<dbReference type="Gene3D" id="6.10.300.40">
    <property type="match status" value="1"/>
</dbReference>
<dbReference type="InterPro" id="IPR049590">
    <property type="entry name" value="PSMD4_RAZUL-like"/>
</dbReference>
<evidence type="ECO:0000313" key="9">
    <source>
        <dbReference type="Proteomes" id="UP001151699"/>
    </source>
</evidence>
<dbReference type="CDD" id="cd22297">
    <property type="entry name" value="PSMD4_RAZUL"/>
    <property type="match status" value="1"/>
</dbReference>
<evidence type="ECO:0000259" key="7">
    <source>
        <dbReference type="Pfam" id="PF13519"/>
    </source>
</evidence>
<protein>
    <recommendedName>
        <fullName evidence="2">26S proteasome non-ATPase regulatory subunit 4</fullName>
    </recommendedName>
    <alternativeName>
        <fullName evidence="5">26S proteasome regulatory subunit RPN10</fullName>
    </alternativeName>
</protein>
<feature type="domain" description="VWFA" evidence="7">
    <location>
        <begin position="6"/>
        <end position="109"/>
    </location>
</feature>